<dbReference type="Pfam" id="PF00005">
    <property type="entry name" value="ABC_tran"/>
    <property type="match status" value="1"/>
</dbReference>
<dbReference type="GO" id="GO:0016887">
    <property type="term" value="F:ATP hydrolysis activity"/>
    <property type="evidence" value="ECO:0007669"/>
    <property type="project" value="InterPro"/>
</dbReference>
<dbReference type="GO" id="GO:0005524">
    <property type="term" value="F:ATP binding"/>
    <property type="evidence" value="ECO:0007669"/>
    <property type="project" value="UniProtKB-KW"/>
</dbReference>
<comment type="similarity">
    <text evidence="2">Belongs to the ABC transporter superfamily.</text>
</comment>
<dbReference type="SUPFAM" id="SSF52540">
    <property type="entry name" value="P-loop containing nucleoside triphosphate hydrolases"/>
    <property type="match status" value="1"/>
</dbReference>
<evidence type="ECO:0000256" key="2">
    <source>
        <dbReference type="ARBA" id="ARBA00005417"/>
    </source>
</evidence>
<dbReference type="SMART" id="SM00382">
    <property type="entry name" value="AAA"/>
    <property type="match status" value="1"/>
</dbReference>
<keyword evidence="5 8" id="KW-0067">ATP-binding</keyword>
<name>A0A9X3N529_9ACTN</name>
<evidence type="ECO:0000256" key="6">
    <source>
        <dbReference type="ARBA" id="ARBA00023251"/>
    </source>
</evidence>
<dbReference type="InterPro" id="IPR027417">
    <property type="entry name" value="P-loop_NTPase"/>
</dbReference>
<evidence type="ECO:0000256" key="3">
    <source>
        <dbReference type="ARBA" id="ARBA00022448"/>
    </source>
</evidence>
<proteinExistence type="inferred from homology"/>
<comment type="subcellular location">
    <subcellularLocation>
        <location evidence="1">Cell membrane</location>
        <topology evidence="1">Peripheral membrane protein</topology>
    </subcellularLocation>
</comment>
<evidence type="ECO:0000256" key="5">
    <source>
        <dbReference type="ARBA" id="ARBA00022840"/>
    </source>
</evidence>
<feature type="domain" description="ABC transporter" evidence="7">
    <location>
        <begin position="7"/>
        <end position="238"/>
    </location>
</feature>
<dbReference type="InterPro" id="IPR050763">
    <property type="entry name" value="ABC_transporter_ATP-binding"/>
</dbReference>
<gene>
    <name evidence="8" type="ORF">OJ997_06170</name>
</gene>
<dbReference type="PROSITE" id="PS50893">
    <property type="entry name" value="ABC_TRANSPORTER_2"/>
    <property type="match status" value="1"/>
</dbReference>
<keyword evidence="6" id="KW-0046">Antibiotic resistance</keyword>
<comment type="caution">
    <text evidence="8">The sequence shown here is derived from an EMBL/GenBank/DDBJ whole genome shotgun (WGS) entry which is preliminary data.</text>
</comment>
<dbReference type="EMBL" id="JAPDDP010000008">
    <property type="protein sequence ID" value="MDA0179873.1"/>
    <property type="molecule type" value="Genomic_DNA"/>
</dbReference>
<evidence type="ECO:0000256" key="1">
    <source>
        <dbReference type="ARBA" id="ARBA00004202"/>
    </source>
</evidence>
<evidence type="ECO:0000259" key="7">
    <source>
        <dbReference type="PROSITE" id="PS50893"/>
    </source>
</evidence>
<keyword evidence="3" id="KW-0813">Transport</keyword>
<protein>
    <submittedName>
        <fullName evidence="8">ABC transporter ATP-binding protein</fullName>
    </submittedName>
</protein>
<dbReference type="InterPro" id="IPR003593">
    <property type="entry name" value="AAA+_ATPase"/>
</dbReference>
<accession>A0A9X3N529</accession>
<organism evidence="8 9">
    <name type="scientific">Solirubrobacter phytolaccae</name>
    <dbReference type="NCBI Taxonomy" id="1404360"/>
    <lineage>
        <taxon>Bacteria</taxon>
        <taxon>Bacillati</taxon>
        <taxon>Actinomycetota</taxon>
        <taxon>Thermoleophilia</taxon>
        <taxon>Solirubrobacterales</taxon>
        <taxon>Solirubrobacteraceae</taxon>
        <taxon>Solirubrobacter</taxon>
    </lineage>
</organism>
<dbReference type="RefSeq" id="WP_270024182.1">
    <property type="nucleotide sequence ID" value="NZ_JAPDDP010000008.1"/>
</dbReference>
<evidence type="ECO:0000313" key="8">
    <source>
        <dbReference type="EMBL" id="MDA0179873.1"/>
    </source>
</evidence>
<dbReference type="PANTHER" id="PTHR42711">
    <property type="entry name" value="ABC TRANSPORTER ATP-BINDING PROTEIN"/>
    <property type="match status" value="1"/>
</dbReference>
<reference evidence="8" key="1">
    <citation type="submission" date="2022-10" db="EMBL/GenBank/DDBJ databases">
        <title>The WGS of Solirubrobacter phytolaccae KCTC 29190.</title>
        <authorList>
            <person name="Jiang Z."/>
        </authorList>
    </citation>
    <scope>NUCLEOTIDE SEQUENCE</scope>
    <source>
        <strain evidence="8">KCTC 29190</strain>
    </source>
</reference>
<dbReference type="GO" id="GO:0005886">
    <property type="term" value="C:plasma membrane"/>
    <property type="evidence" value="ECO:0007669"/>
    <property type="project" value="UniProtKB-SubCell"/>
</dbReference>
<sequence>MTSPPAIDVRALQRRFGDRTAIAGIDLTVRAGQIHALLGPNGAGKTTLLRTLAGLVEPTAGHARVVGIDTTKGPRGLRGQVGFVPSSDRSAYQRISGLENLAFFARLHGMRKKAAFIRAQEVLEQVGLGDRAKDPVNAWSHGMQQRLSVARALLTDPPVLLIDEATHDLDPVAAATVRELIAARAEHGAAVLWATQRLEELRGFAGAVTLMANGSAAFEGSVEALAARAVPSWTTSRHASALEQGYMSVIRDVAA</sequence>
<dbReference type="AlphaFoldDB" id="A0A9X3N529"/>
<evidence type="ECO:0000256" key="4">
    <source>
        <dbReference type="ARBA" id="ARBA00022741"/>
    </source>
</evidence>
<keyword evidence="9" id="KW-1185">Reference proteome</keyword>
<dbReference type="Proteomes" id="UP001147653">
    <property type="component" value="Unassembled WGS sequence"/>
</dbReference>
<evidence type="ECO:0000313" key="9">
    <source>
        <dbReference type="Proteomes" id="UP001147653"/>
    </source>
</evidence>
<dbReference type="InterPro" id="IPR003439">
    <property type="entry name" value="ABC_transporter-like_ATP-bd"/>
</dbReference>
<dbReference type="GO" id="GO:0046677">
    <property type="term" value="P:response to antibiotic"/>
    <property type="evidence" value="ECO:0007669"/>
    <property type="project" value="UniProtKB-KW"/>
</dbReference>
<keyword evidence="4" id="KW-0547">Nucleotide-binding</keyword>
<dbReference type="PANTHER" id="PTHR42711:SF5">
    <property type="entry name" value="ABC TRANSPORTER ATP-BINDING PROTEIN NATA"/>
    <property type="match status" value="1"/>
</dbReference>
<dbReference type="Gene3D" id="3.40.50.300">
    <property type="entry name" value="P-loop containing nucleotide triphosphate hydrolases"/>
    <property type="match status" value="1"/>
</dbReference>